<dbReference type="EMBL" id="JAFELM010000022">
    <property type="protein sequence ID" value="MBM6617442.1"/>
    <property type="molecule type" value="Genomic_DNA"/>
</dbReference>
<proteinExistence type="inferred from homology"/>
<reference evidence="5 6" key="1">
    <citation type="submission" date="2021-02" db="EMBL/GenBank/DDBJ databases">
        <title>Bacillus sp. RD4P76, an endophyte from a halophyte.</title>
        <authorList>
            <person name="Sun J.-Q."/>
        </authorList>
    </citation>
    <scope>NUCLEOTIDE SEQUENCE [LARGE SCALE GENOMIC DNA]</scope>
    <source>
        <strain evidence="5 6">RD4P76</strain>
    </source>
</reference>
<comment type="caution">
    <text evidence="5">The sequence shown here is derived from an EMBL/GenBank/DDBJ whole genome shotgun (WGS) entry which is preliminary data.</text>
</comment>
<dbReference type="PANTHER" id="PTHR48097:SF9">
    <property type="entry name" value="L-THREONINE ALDOLASE"/>
    <property type="match status" value="1"/>
</dbReference>
<dbReference type="InterPro" id="IPR015424">
    <property type="entry name" value="PyrdxlP-dep_Trfase"/>
</dbReference>
<dbReference type="PANTHER" id="PTHR48097">
    <property type="entry name" value="L-THREONINE ALDOLASE-RELATED"/>
    <property type="match status" value="1"/>
</dbReference>
<keyword evidence="6" id="KW-1185">Reference proteome</keyword>
<comment type="cofactor">
    <cofactor evidence="1">
        <name>pyridoxal 5'-phosphate</name>
        <dbReference type="ChEBI" id="CHEBI:597326"/>
    </cofactor>
</comment>
<organism evidence="5 6">
    <name type="scientific">Bacillus suaedaesalsae</name>
    <dbReference type="NCBI Taxonomy" id="2810349"/>
    <lineage>
        <taxon>Bacteria</taxon>
        <taxon>Bacillati</taxon>
        <taxon>Bacillota</taxon>
        <taxon>Bacilli</taxon>
        <taxon>Bacillales</taxon>
        <taxon>Bacillaceae</taxon>
        <taxon>Bacillus</taxon>
    </lineage>
</organism>
<accession>A0ABS2DG81</accession>
<dbReference type="SUPFAM" id="SSF53383">
    <property type="entry name" value="PLP-dependent transferases"/>
    <property type="match status" value="1"/>
</dbReference>
<dbReference type="Proteomes" id="UP001518925">
    <property type="component" value="Unassembled WGS sequence"/>
</dbReference>
<dbReference type="InterPro" id="IPR001597">
    <property type="entry name" value="ArAA_b-elim_lyase/Thr_aldolase"/>
</dbReference>
<sequence length="392" mass="44820">MEKALFHIKRNYVSFIELIVREKGVLFVSKKTLIEAFKNTSYQLVGHGNRNVQVLKEVFEKIDGYVESDIYGTGKVIENFQAKIASFLGKEEAVFFPSGTMAQQIALRIWCDERDVQAVAYHPLSHLEIHEEDGLRKLHGITPILLAEKDRVIELEDVKKLEDDIACLLLELPQREIGGQLPSFETLEDISKYCKDNGIKLHLDGARLYEILPYYEKSAEEICALFDSVYISFYKGIGGIAGAILAGPKDFIQESKVWKRRHGGDLISLYPYILSADYNFDLRLHKMKQYYENAKELAELYNSVEMITTKPLVPVSNMFHVHIDLPKRELEPLLVELFEKTGIGLTSHLKDVTDEACYYEVSIGDNYPLVPKDQLQKALNELHEKIQTTKGE</sequence>
<dbReference type="Gene3D" id="3.40.640.10">
    <property type="entry name" value="Type I PLP-dependent aspartate aminotransferase-like (Major domain)"/>
    <property type="match status" value="1"/>
</dbReference>
<protein>
    <submittedName>
        <fullName evidence="5">DegT/DnrJ/EryC1/StrS family aminotransferase</fullName>
    </submittedName>
</protein>
<keyword evidence="5" id="KW-0808">Transferase</keyword>
<evidence type="ECO:0000256" key="2">
    <source>
        <dbReference type="ARBA" id="ARBA00006966"/>
    </source>
</evidence>
<name>A0ABS2DG81_9BACI</name>
<dbReference type="Pfam" id="PF01212">
    <property type="entry name" value="Beta_elim_lyase"/>
    <property type="match status" value="1"/>
</dbReference>
<gene>
    <name evidence="5" type="ORF">JR050_07100</name>
</gene>
<dbReference type="InterPro" id="IPR015421">
    <property type="entry name" value="PyrdxlP-dep_Trfase_major"/>
</dbReference>
<evidence type="ECO:0000256" key="1">
    <source>
        <dbReference type="ARBA" id="ARBA00001933"/>
    </source>
</evidence>
<dbReference type="InterPro" id="IPR015422">
    <property type="entry name" value="PyrdxlP-dep_Trfase_small"/>
</dbReference>
<evidence type="ECO:0000313" key="5">
    <source>
        <dbReference type="EMBL" id="MBM6617442.1"/>
    </source>
</evidence>
<comment type="similarity">
    <text evidence="2">Belongs to the threonine aldolase family.</text>
</comment>
<dbReference type="Gene3D" id="3.90.1150.10">
    <property type="entry name" value="Aspartate Aminotransferase, domain 1"/>
    <property type="match status" value="1"/>
</dbReference>
<dbReference type="GO" id="GO:0008483">
    <property type="term" value="F:transaminase activity"/>
    <property type="evidence" value="ECO:0007669"/>
    <property type="project" value="UniProtKB-KW"/>
</dbReference>
<keyword evidence="5" id="KW-0032">Aminotransferase</keyword>
<evidence type="ECO:0000313" key="6">
    <source>
        <dbReference type="Proteomes" id="UP001518925"/>
    </source>
</evidence>
<feature type="domain" description="Aromatic amino acid beta-eliminating lyase/threonine aldolase" evidence="4">
    <location>
        <begin position="67"/>
        <end position="321"/>
    </location>
</feature>
<evidence type="ECO:0000259" key="4">
    <source>
        <dbReference type="Pfam" id="PF01212"/>
    </source>
</evidence>
<keyword evidence="3" id="KW-0663">Pyridoxal phosphate</keyword>
<evidence type="ECO:0000256" key="3">
    <source>
        <dbReference type="ARBA" id="ARBA00022898"/>
    </source>
</evidence>